<keyword evidence="2" id="KW-1185">Reference proteome</keyword>
<sequence>MFKIKRPAIIGLLVVLLVFTGYINHQLTQQALLKSSNDYQKHEELEMVKNNLSKDEGFVETLSEGEDDIEIIDSVNNDNVEESLSEDNNNVEEVINGTNEMINETISKENSLKAKNYFIEYRLSRDKLRAGLVDRLNNIVNNNNTNDEMRTEAQKEIIKIGNISEKELQVEGLIKAKGFDDVLVFLTDKDVKVVVSSENLSEQDVVKILDIVKSETSIDANDIKIMKKN</sequence>
<name>A0ABS6E3R9_9FIRM</name>
<organism evidence="1 2">
    <name type="scientific">Tissierella simiarum</name>
    <dbReference type="NCBI Taxonomy" id="2841534"/>
    <lineage>
        <taxon>Bacteria</taxon>
        <taxon>Bacillati</taxon>
        <taxon>Bacillota</taxon>
        <taxon>Tissierellia</taxon>
        <taxon>Tissierellales</taxon>
        <taxon>Tissierellaceae</taxon>
        <taxon>Tissierella</taxon>
    </lineage>
</organism>
<reference evidence="1 2" key="1">
    <citation type="submission" date="2021-06" db="EMBL/GenBank/DDBJ databases">
        <authorList>
            <person name="Sun Q."/>
            <person name="Li D."/>
        </authorList>
    </citation>
    <scope>NUCLEOTIDE SEQUENCE [LARGE SCALE GENOMIC DNA]</scope>
    <source>
        <strain evidence="1 2">MSJ-40</strain>
    </source>
</reference>
<protein>
    <submittedName>
        <fullName evidence="1">SpoIIIAH-like family protein</fullName>
    </submittedName>
</protein>
<dbReference type="Pfam" id="PF12685">
    <property type="entry name" value="SpoIIIAH"/>
    <property type="match status" value="1"/>
</dbReference>
<evidence type="ECO:0000313" key="2">
    <source>
        <dbReference type="Proteomes" id="UP000749471"/>
    </source>
</evidence>
<accession>A0ABS6E3R9</accession>
<dbReference type="InterPro" id="IPR024232">
    <property type="entry name" value="SpoIIIAH"/>
</dbReference>
<evidence type="ECO:0000313" key="1">
    <source>
        <dbReference type="EMBL" id="MBU5437549.1"/>
    </source>
</evidence>
<gene>
    <name evidence="1" type="ORF">KQI42_05995</name>
</gene>
<dbReference type="Proteomes" id="UP000749471">
    <property type="component" value="Unassembled WGS sequence"/>
</dbReference>
<dbReference type="EMBL" id="JAHLPM010000004">
    <property type="protein sequence ID" value="MBU5437549.1"/>
    <property type="molecule type" value="Genomic_DNA"/>
</dbReference>
<comment type="caution">
    <text evidence="1">The sequence shown here is derived from an EMBL/GenBank/DDBJ whole genome shotgun (WGS) entry which is preliminary data.</text>
</comment>
<dbReference type="RefSeq" id="WP_216517782.1">
    <property type="nucleotide sequence ID" value="NZ_JAHLPM010000004.1"/>
</dbReference>
<proteinExistence type="predicted"/>